<dbReference type="InterPro" id="IPR046893">
    <property type="entry name" value="MSSS"/>
</dbReference>
<name>A0A410DSF7_9CLOT</name>
<dbReference type="GO" id="GO:0072344">
    <property type="term" value="P:rescue of stalled ribosome"/>
    <property type="evidence" value="ECO:0007669"/>
    <property type="project" value="UniProtKB-UniRule"/>
</dbReference>
<evidence type="ECO:0000256" key="7">
    <source>
        <dbReference type="ARBA" id="ARBA00022884"/>
    </source>
</evidence>
<evidence type="ECO:0000256" key="8">
    <source>
        <dbReference type="ARBA" id="ARBA00023125"/>
    </source>
</evidence>
<dbReference type="HAMAP" id="MF_00092">
    <property type="entry name" value="MutS2"/>
    <property type="match status" value="1"/>
</dbReference>
<reference evidence="12 13" key="1">
    <citation type="submission" date="2018-01" db="EMBL/GenBank/DDBJ databases">
        <title>Genome Sequencing and Assembly of Anaerobacter polyendosporus strain CT4.</title>
        <authorList>
            <person name="Tachaapaikoon C."/>
            <person name="Sutheeworapong S."/>
            <person name="Jenjaroenpun P."/>
            <person name="Wongsurawat T."/>
            <person name="Nookeaw I."/>
            <person name="Cheawchanlertfa P."/>
            <person name="Kosugi A."/>
            <person name="Cheevadhanarak S."/>
            <person name="Ratanakhanokchai K."/>
        </authorList>
    </citation>
    <scope>NUCLEOTIDE SEQUENCE [LARGE SCALE GENOMIC DNA]</scope>
    <source>
        <strain evidence="12 13">CT4</strain>
    </source>
</reference>
<keyword evidence="8 9" id="KW-0238">DNA-binding</keyword>
<evidence type="ECO:0000256" key="4">
    <source>
        <dbReference type="ARBA" id="ARBA00022759"/>
    </source>
</evidence>
<dbReference type="Pfam" id="PF00488">
    <property type="entry name" value="MutS_V"/>
    <property type="match status" value="1"/>
</dbReference>
<evidence type="ECO:0000256" key="2">
    <source>
        <dbReference type="ARBA" id="ARBA00022730"/>
    </source>
</evidence>
<keyword evidence="1 9" id="KW-0540">Nuclease</keyword>
<dbReference type="RefSeq" id="WP_128212797.1">
    <property type="nucleotide sequence ID" value="NZ_CP025746.1"/>
</dbReference>
<dbReference type="GO" id="GO:0004519">
    <property type="term" value="F:endonuclease activity"/>
    <property type="evidence" value="ECO:0007669"/>
    <property type="project" value="UniProtKB-UniRule"/>
</dbReference>
<keyword evidence="7 9" id="KW-0694">RNA-binding</keyword>
<keyword evidence="2 9" id="KW-0699">rRNA-binding</keyword>
<feature type="domain" description="Smr" evidence="11">
    <location>
        <begin position="710"/>
        <end position="785"/>
    </location>
</feature>
<dbReference type="GO" id="GO:0030983">
    <property type="term" value="F:mismatched DNA binding"/>
    <property type="evidence" value="ECO:0007669"/>
    <property type="project" value="InterPro"/>
</dbReference>
<keyword evidence="10" id="KW-0175">Coiled coil</keyword>
<comment type="subunit">
    <text evidence="9">Homodimer. Binds to stalled ribosomes, contacting rRNA.</text>
</comment>
<evidence type="ECO:0000313" key="13">
    <source>
        <dbReference type="Proteomes" id="UP000286268"/>
    </source>
</evidence>
<protein>
    <recommendedName>
        <fullName evidence="9">Endonuclease MutS2</fullName>
        <ecNumber evidence="9">3.1.-.-</ecNumber>
    </recommendedName>
    <alternativeName>
        <fullName evidence="9">Ribosome-associated protein quality control-upstream factor</fullName>
        <shortName evidence="9">RQC-upstream factor</shortName>
        <shortName evidence="9">RqcU</shortName>
        <ecNumber evidence="9">3.6.4.-</ecNumber>
    </alternativeName>
</protein>
<comment type="function">
    <text evidence="9">Acts as a ribosome collision sensor, splitting the ribosome into its 2 subunits. Detects stalled/collided 70S ribosomes which it binds and splits by an ATP-hydrolysis driven conformational change. Acts upstream of the ribosome quality control system (RQC), a ribosome-associated complex that mediates the extraction of incompletely synthesized nascent chains from stalled ribosomes and their subsequent degradation. Probably generates substrates for RQC.</text>
</comment>
<evidence type="ECO:0000256" key="5">
    <source>
        <dbReference type="ARBA" id="ARBA00022801"/>
    </source>
</evidence>
<dbReference type="SUPFAM" id="SSF48334">
    <property type="entry name" value="DNA repair protein MutS, domain III"/>
    <property type="match status" value="1"/>
</dbReference>
<evidence type="ECO:0000256" key="6">
    <source>
        <dbReference type="ARBA" id="ARBA00022840"/>
    </source>
</evidence>
<dbReference type="InterPro" id="IPR045076">
    <property type="entry name" value="MutS"/>
</dbReference>
<dbReference type="OrthoDB" id="9808166at2"/>
<feature type="coiled-coil region" evidence="10">
    <location>
        <begin position="520"/>
        <end position="631"/>
    </location>
</feature>
<comment type="similarity">
    <text evidence="9">Belongs to the DNA mismatch repair MutS family. MutS2 subfamily.</text>
</comment>
<dbReference type="GO" id="GO:0016887">
    <property type="term" value="F:ATP hydrolysis activity"/>
    <property type="evidence" value="ECO:0007669"/>
    <property type="project" value="InterPro"/>
</dbReference>
<dbReference type="PROSITE" id="PS50828">
    <property type="entry name" value="SMR"/>
    <property type="match status" value="1"/>
</dbReference>
<dbReference type="PROSITE" id="PS00486">
    <property type="entry name" value="DNA_MISMATCH_REPAIR_2"/>
    <property type="match status" value="1"/>
</dbReference>
<keyword evidence="3 9" id="KW-0547">Nucleotide-binding</keyword>
<comment type="function">
    <text evidence="9">Endonuclease that is involved in the suppression of homologous recombination and thus may have a key role in the control of bacterial genetic diversity.</text>
</comment>
<evidence type="ECO:0000313" key="12">
    <source>
        <dbReference type="EMBL" id="QAA32006.1"/>
    </source>
</evidence>
<keyword evidence="4 9" id="KW-0255">Endonuclease</keyword>
<dbReference type="Gene3D" id="3.30.1370.110">
    <property type="match status" value="1"/>
</dbReference>
<evidence type="ECO:0000259" key="11">
    <source>
        <dbReference type="PROSITE" id="PS50828"/>
    </source>
</evidence>
<dbReference type="GO" id="GO:0005524">
    <property type="term" value="F:ATP binding"/>
    <property type="evidence" value="ECO:0007669"/>
    <property type="project" value="UniProtKB-UniRule"/>
</dbReference>
<dbReference type="SMART" id="SM00534">
    <property type="entry name" value="MUTSac"/>
    <property type="match status" value="1"/>
</dbReference>
<dbReference type="PANTHER" id="PTHR48466">
    <property type="entry name" value="OS10G0509000 PROTEIN-RELATED"/>
    <property type="match status" value="1"/>
</dbReference>
<dbReference type="InterPro" id="IPR027417">
    <property type="entry name" value="P-loop_NTPase"/>
</dbReference>
<dbReference type="SMART" id="SM00463">
    <property type="entry name" value="SMR"/>
    <property type="match status" value="1"/>
</dbReference>
<feature type="binding site" evidence="9">
    <location>
        <begin position="332"/>
        <end position="339"/>
    </location>
    <ligand>
        <name>ATP</name>
        <dbReference type="ChEBI" id="CHEBI:30616"/>
    </ligand>
</feature>
<dbReference type="PIRSF" id="PIRSF005814">
    <property type="entry name" value="MutS_YshD"/>
    <property type="match status" value="1"/>
</dbReference>
<dbReference type="GO" id="GO:0140664">
    <property type="term" value="F:ATP-dependent DNA damage sensor activity"/>
    <property type="evidence" value="ECO:0007669"/>
    <property type="project" value="InterPro"/>
</dbReference>
<evidence type="ECO:0000256" key="1">
    <source>
        <dbReference type="ARBA" id="ARBA00022722"/>
    </source>
</evidence>
<dbReference type="InterPro" id="IPR000432">
    <property type="entry name" value="DNA_mismatch_repair_MutS_C"/>
</dbReference>
<dbReference type="GO" id="GO:0019843">
    <property type="term" value="F:rRNA binding"/>
    <property type="evidence" value="ECO:0007669"/>
    <property type="project" value="UniProtKB-UniRule"/>
</dbReference>
<evidence type="ECO:0000256" key="3">
    <source>
        <dbReference type="ARBA" id="ARBA00022741"/>
    </source>
</evidence>
<dbReference type="FunFam" id="3.40.50.300:FF:000830">
    <property type="entry name" value="Endonuclease MutS2"/>
    <property type="match status" value="1"/>
</dbReference>
<accession>A0A410DSF7</accession>
<dbReference type="InterPro" id="IPR007696">
    <property type="entry name" value="DNA_mismatch_repair_MutS_core"/>
</dbReference>
<sequence>MNDKALRVLEFNKVKEEIKRYALTGASKDTIDELVPYDNIHEVKEHLQETKEALFLLMKKGAPPFEGLYDVREAVTRAEKGGTLNPGQLLKIGNMVRCARRFIDFIKRKDEEEAYNILEDICAGLTPIRKLEDSIFNAIIGEEEISDKASQTLYNIRRALKERNSSVRDKVNSIIRENSKFLQDNLYTMRGDRYVIPVKSEHKGSVPGLIHDQSSTGATLFIEPMSLVKINNEIKELMLKEKAEIERILQQLSGYVYDEIIAVKNNANILNELDFIFAKAKYASSIEGICPAVNDNGIVDLVQAKHPLIDPKKVVSSDIYLGREFTSLVITGPNTGGKTVTLKTIGLLHVMAMSGILIPARENSAVSFFREIYADIGDEQSIEQSLSTFSSHMTNIVSIMEEADNESLILFDELGAGTDPTEGAALAVAILETLRHRNCKIVATTHYSELKGYALRTMGVENASVEFDVETLRPTYKLLIGIPGKSNAFEISRRLGLGNDVIEKSKELISSESLQFEDLIQSLQEKSMKAERDAREAEMLKLEARKLREKYDVKLENLEKTRENAFGEARREAKQILREAKEEADQILKNMRELERLGYDSDARRKLEAQRSKLKDKLDKTESVINKAEKDNGETIENVKPGMEAFLPSLNQKVVILTMPDSRGDVQVEAGIMKINVKLKDLRKSKETKEVKQKTRREVNLNTKSVSSSVDLRGLDAEEACYNADKYLDEAYLGGLGEVSLIHGKGTGILRKSINDMLKNHPHVKSYRLGEYGEGGNGVTVVQLK</sequence>
<dbReference type="SMART" id="SM00533">
    <property type="entry name" value="MUTSd"/>
    <property type="match status" value="1"/>
</dbReference>
<dbReference type="Proteomes" id="UP000286268">
    <property type="component" value="Chromosome"/>
</dbReference>
<dbReference type="Pfam" id="PF20297">
    <property type="entry name" value="MSSS"/>
    <property type="match status" value="1"/>
</dbReference>
<dbReference type="EC" id="3.6.4.-" evidence="9"/>
<dbReference type="PANTHER" id="PTHR48466:SF2">
    <property type="entry name" value="OS10G0509000 PROTEIN"/>
    <property type="match status" value="1"/>
</dbReference>
<dbReference type="GO" id="GO:0006298">
    <property type="term" value="P:mismatch repair"/>
    <property type="evidence" value="ECO:0007669"/>
    <property type="project" value="InterPro"/>
</dbReference>
<keyword evidence="6 9" id="KW-0067">ATP-binding</keyword>
<dbReference type="InterPro" id="IPR036187">
    <property type="entry name" value="DNA_mismatch_repair_MutS_sf"/>
</dbReference>
<dbReference type="Gene3D" id="3.40.50.300">
    <property type="entry name" value="P-loop containing nucleotide triphosphate hydrolases"/>
    <property type="match status" value="1"/>
</dbReference>
<dbReference type="InterPro" id="IPR036063">
    <property type="entry name" value="Smr_dom_sf"/>
</dbReference>
<dbReference type="NCBIfam" id="TIGR01069">
    <property type="entry name" value="mutS2"/>
    <property type="match status" value="1"/>
</dbReference>
<dbReference type="EC" id="3.1.-.-" evidence="9"/>
<evidence type="ECO:0000256" key="9">
    <source>
        <dbReference type="HAMAP-Rule" id="MF_00092"/>
    </source>
</evidence>
<dbReference type="Pfam" id="PF01713">
    <property type="entry name" value="Smr"/>
    <property type="match status" value="1"/>
</dbReference>
<dbReference type="SUPFAM" id="SSF160443">
    <property type="entry name" value="SMR domain-like"/>
    <property type="match status" value="1"/>
</dbReference>
<dbReference type="InterPro" id="IPR005747">
    <property type="entry name" value="MutS2"/>
</dbReference>
<dbReference type="InterPro" id="IPR002625">
    <property type="entry name" value="Smr_dom"/>
</dbReference>
<dbReference type="SUPFAM" id="SSF52540">
    <property type="entry name" value="P-loop containing nucleoside triphosphate hydrolases"/>
    <property type="match status" value="1"/>
</dbReference>
<dbReference type="EMBL" id="CP025746">
    <property type="protein sequence ID" value="QAA32006.1"/>
    <property type="molecule type" value="Genomic_DNA"/>
</dbReference>
<evidence type="ECO:0000256" key="10">
    <source>
        <dbReference type="SAM" id="Coils"/>
    </source>
</evidence>
<keyword evidence="13" id="KW-1185">Reference proteome</keyword>
<dbReference type="KEGG" id="cmah:C1I91_10275"/>
<dbReference type="CDD" id="cd06503">
    <property type="entry name" value="ATP-synt_Fo_b"/>
    <property type="match status" value="1"/>
</dbReference>
<organism evidence="12 13">
    <name type="scientific">Clostridium manihotivorum</name>
    <dbReference type="NCBI Taxonomy" id="2320868"/>
    <lineage>
        <taxon>Bacteria</taxon>
        <taxon>Bacillati</taxon>
        <taxon>Bacillota</taxon>
        <taxon>Clostridia</taxon>
        <taxon>Eubacteriales</taxon>
        <taxon>Clostridiaceae</taxon>
        <taxon>Clostridium</taxon>
    </lineage>
</organism>
<dbReference type="FunFam" id="3.30.1370.110:FF:000007">
    <property type="entry name" value="Endonuclease MutS2"/>
    <property type="match status" value="1"/>
</dbReference>
<dbReference type="AlphaFoldDB" id="A0A410DSF7"/>
<dbReference type="GO" id="GO:0045910">
    <property type="term" value="P:negative regulation of DNA recombination"/>
    <property type="evidence" value="ECO:0007669"/>
    <property type="project" value="InterPro"/>
</dbReference>
<keyword evidence="5 9" id="KW-0378">Hydrolase</keyword>
<proteinExistence type="inferred from homology"/>
<gene>
    <name evidence="9" type="primary">mutS2</name>
    <name evidence="9" type="synonym">rqcU</name>
    <name evidence="12" type="ORF">C1I91_10275</name>
</gene>
<dbReference type="CDD" id="cd03280">
    <property type="entry name" value="ABC_MutS2"/>
    <property type="match status" value="1"/>
</dbReference>
<dbReference type="GO" id="GO:0043023">
    <property type="term" value="F:ribosomal large subunit binding"/>
    <property type="evidence" value="ECO:0007669"/>
    <property type="project" value="UniProtKB-UniRule"/>
</dbReference>